<evidence type="ECO:0000313" key="1">
    <source>
        <dbReference type="EMBL" id="ATC34077.1"/>
    </source>
</evidence>
<evidence type="ECO:0000313" key="2">
    <source>
        <dbReference type="Proteomes" id="UP000217311"/>
    </source>
</evidence>
<dbReference type="AlphaFoldDB" id="A0A290MPU3"/>
<organism evidence="1 2">
    <name type="scientific">Caulobacter vibrioides</name>
    <name type="common">Caulobacter crescentus</name>
    <dbReference type="NCBI Taxonomy" id="155892"/>
    <lineage>
        <taxon>Bacteria</taxon>
        <taxon>Pseudomonadati</taxon>
        <taxon>Pseudomonadota</taxon>
        <taxon>Alphaproteobacteria</taxon>
        <taxon>Caulobacterales</taxon>
        <taxon>Caulobacteraceae</taxon>
        <taxon>Caulobacter</taxon>
    </lineage>
</organism>
<dbReference type="EMBL" id="CP023315">
    <property type="protein sequence ID" value="ATC34077.1"/>
    <property type="molecule type" value="Genomic_DNA"/>
</dbReference>
<proteinExistence type="predicted"/>
<sequence length="81" mass="9390">MKLTKVQRELLQDLADEGPFFVRRRQHRSLRVLFRLGLVESHIVEVMSHQERWWQPSAAGRAALESDARAERSAQAQEAHA</sequence>
<dbReference type="Proteomes" id="UP000217311">
    <property type="component" value="Chromosome"/>
</dbReference>
<accession>A0A290MPU3</accession>
<protein>
    <submittedName>
        <fullName evidence="1">Uncharacterized protein</fullName>
    </submittedName>
</protein>
<reference evidence="2" key="1">
    <citation type="submission" date="2017-09" db="EMBL/GenBank/DDBJ databases">
        <title>Genome evolution observed in wild isolates of Caulobacter crescentus.</title>
        <authorList>
            <person name="Ely B."/>
            <person name="Wilson K."/>
            <person name="Scott D."/>
        </authorList>
    </citation>
    <scope>NUCLEOTIDE SEQUENCE [LARGE SCALE GENOMIC DNA]</scope>
    <source>
        <strain evidence="2">CB13b1a</strain>
    </source>
</reference>
<name>A0A290MPU3_CAUVI</name>
<gene>
    <name evidence="1" type="ORF">CA606_18045</name>
</gene>